<dbReference type="SUPFAM" id="SSF51735">
    <property type="entry name" value="NAD(P)-binding Rossmann-fold domains"/>
    <property type="match status" value="1"/>
</dbReference>
<reference evidence="5" key="2">
    <citation type="submission" date="2020-09" db="EMBL/GenBank/DDBJ databases">
        <authorList>
            <person name="Sun Q."/>
            <person name="Kim S."/>
        </authorList>
    </citation>
    <scope>NUCLEOTIDE SEQUENCE</scope>
    <source>
        <strain evidence="5">KCTC 32501</strain>
    </source>
</reference>
<protein>
    <submittedName>
        <fullName evidence="5">Oxidoreductase</fullName>
    </submittedName>
</protein>
<dbReference type="InterPro" id="IPR051317">
    <property type="entry name" value="Gfo/Idh/MocA_oxidoreduct"/>
</dbReference>
<dbReference type="PANTHER" id="PTHR43708">
    <property type="entry name" value="CONSERVED EXPRESSED OXIDOREDUCTASE (EUROFUNG)"/>
    <property type="match status" value="1"/>
</dbReference>
<evidence type="ECO:0000259" key="4">
    <source>
        <dbReference type="Pfam" id="PF22725"/>
    </source>
</evidence>
<dbReference type="InterPro" id="IPR000683">
    <property type="entry name" value="Gfo/Idh/MocA-like_OxRdtase_N"/>
</dbReference>
<evidence type="ECO:0000313" key="5">
    <source>
        <dbReference type="EMBL" id="GHA64540.1"/>
    </source>
</evidence>
<dbReference type="InterPro" id="IPR036291">
    <property type="entry name" value="NAD(P)-bd_dom_sf"/>
</dbReference>
<gene>
    <name evidence="5" type="ORF">GCM10009007_01160</name>
</gene>
<dbReference type="AlphaFoldDB" id="A0A8J3CLN3"/>
<dbReference type="InterPro" id="IPR055170">
    <property type="entry name" value="GFO_IDH_MocA-like_dom"/>
</dbReference>
<dbReference type="RefSeq" id="WP_189490282.1">
    <property type="nucleotide sequence ID" value="NZ_BMZG01000001.1"/>
</dbReference>
<feature type="domain" description="Gfo/Idh/MocA-like oxidoreductase N-terminal" evidence="3">
    <location>
        <begin position="2"/>
        <end position="117"/>
    </location>
</feature>
<name>A0A8J3CLN3_9BURK</name>
<evidence type="ECO:0000256" key="2">
    <source>
        <dbReference type="ARBA" id="ARBA00023002"/>
    </source>
</evidence>
<dbReference type="Pfam" id="PF22725">
    <property type="entry name" value="GFO_IDH_MocA_C3"/>
    <property type="match status" value="1"/>
</dbReference>
<feature type="domain" description="GFO/IDH/MocA-like oxidoreductase" evidence="4">
    <location>
        <begin position="129"/>
        <end position="253"/>
    </location>
</feature>
<dbReference type="Gene3D" id="3.30.360.10">
    <property type="entry name" value="Dihydrodipicolinate Reductase, domain 2"/>
    <property type="match status" value="1"/>
</dbReference>
<dbReference type="EMBL" id="BMZG01000001">
    <property type="protein sequence ID" value="GHA64540.1"/>
    <property type="molecule type" value="Genomic_DNA"/>
</dbReference>
<dbReference type="PANTHER" id="PTHR43708:SF5">
    <property type="entry name" value="CONSERVED EXPRESSED OXIDOREDUCTASE (EUROFUNG)-RELATED"/>
    <property type="match status" value="1"/>
</dbReference>
<reference evidence="5" key="1">
    <citation type="journal article" date="2014" name="Int. J. Syst. Evol. Microbiol.">
        <title>Complete genome sequence of Corynebacterium casei LMG S-19264T (=DSM 44701T), isolated from a smear-ripened cheese.</title>
        <authorList>
            <consortium name="US DOE Joint Genome Institute (JGI-PGF)"/>
            <person name="Walter F."/>
            <person name="Albersmeier A."/>
            <person name="Kalinowski J."/>
            <person name="Ruckert C."/>
        </authorList>
    </citation>
    <scope>NUCLEOTIDE SEQUENCE</scope>
    <source>
        <strain evidence="5">KCTC 32501</strain>
    </source>
</reference>
<dbReference type="GO" id="GO:0000166">
    <property type="term" value="F:nucleotide binding"/>
    <property type="evidence" value="ECO:0007669"/>
    <property type="project" value="InterPro"/>
</dbReference>
<dbReference type="Proteomes" id="UP000614287">
    <property type="component" value="Unassembled WGS sequence"/>
</dbReference>
<dbReference type="GO" id="GO:0016491">
    <property type="term" value="F:oxidoreductase activity"/>
    <property type="evidence" value="ECO:0007669"/>
    <property type="project" value="UniProtKB-KW"/>
</dbReference>
<dbReference type="SUPFAM" id="SSF55347">
    <property type="entry name" value="Glyceraldehyde-3-phosphate dehydrogenase-like, C-terminal domain"/>
    <property type="match status" value="1"/>
</dbReference>
<comment type="similarity">
    <text evidence="1">Belongs to the Gfo/Idh/MocA family.</text>
</comment>
<comment type="caution">
    <text evidence="5">The sequence shown here is derived from an EMBL/GenBank/DDBJ whole genome shotgun (WGS) entry which is preliminary data.</text>
</comment>
<dbReference type="Pfam" id="PF01408">
    <property type="entry name" value="GFO_IDH_MocA"/>
    <property type="match status" value="1"/>
</dbReference>
<proteinExistence type="inferred from homology"/>
<organism evidence="5 6">
    <name type="scientific">Formosimonas limnophila</name>
    <dbReference type="NCBI Taxonomy" id="1384487"/>
    <lineage>
        <taxon>Bacteria</taxon>
        <taxon>Pseudomonadati</taxon>
        <taxon>Pseudomonadota</taxon>
        <taxon>Betaproteobacteria</taxon>
        <taxon>Burkholderiales</taxon>
        <taxon>Burkholderiaceae</taxon>
        <taxon>Formosimonas</taxon>
    </lineage>
</organism>
<evidence type="ECO:0000256" key="1">
    <source>
        <dbReference type="ARBA" id="ARBA00010928"/>
    </source>
</evidence>
<evidence type="ECO:0000313" key="6">
    <source>
        <dbReference type="Proteomes" id="UP000614287"/>
    </source>
</evidence>
<keyword evidence="2" id="KW-0560">Oxidoreductase</keyword>
<accession>A0A8J3CLN3</accession>
<evidence type="ECO:0000259" key="3">
    <source>
        <dbReference type="Pfam" id="PF01408"/>
    </source>
</evidence>
<dbReference type="Gene3D" id="3.40.50.720">
    <property type="entry name" value="NAD(P)-binding Rossmann-like Domain"/>
    <property type="match status" value="1"/>
</dbReference>
<sequence>MKAIVVGYGLSGKVFHVPLLKAASIEVAAVVTRDEERRAQVRADCPQALLCDDLSAALSAEPDAVLVVVASTTASHTPLAIEALQAGRHVVVDKPVALTADEFRQVVDLAQASGRWVIPFQNRRWDADFLTLRGLLSQNALGEVVRYEARFDRYNPVVKDRWREHNVAGAGMLYDLGPHLIDQALQLFGRPDWVFCTLLQQRAGAQIDDGFELVLGKNDSSYPYVTLGASVFSSLGDAASGAPRFKVFGRQGTWLKSGFDPQEVPLRAGEIPIQIDWQTESESARGRLLDGVLQSETRTQAGVGQWPYFYVQVARAISGNGEPPVLASEAVVTCEVIDAALASHQRGIKVRL</sequence>
<keyword evidence="6" id="KW-1185">Reference proteome</keyword>